<dbReference type="EMBL" id="BAAAHK010000002">
    <property type="protein sequence ID" value="GAA0925514.1"/>
    <property type="molecule type" value="Genomic_DNA"/>
</dbReference>
<dbReference type="RefSeq" id="WP_343964336.1">
    <property type="nucleotide sequence ID" value="NZ_BAAAHK010000002.1"/>
</dbReference>
<name>A0ABN1PB50_9ACTN</name>
<dbReference type="InterPro" id="IPR005135">
    <property type="entry name" value="Endo/exonuclease/phosphatase"/>
</dbReference>
<dbReference type="Pfam" id="PF03372">
    <property type="entry name" value="Exo_endo_phos"/>
    <property type="match status" value="1"/>
</dbReference>
<dbReference type="Proteomes" id="UP001500542">
    <property type="component" value="Unassembled WGS sequence"/>
</dbReference>
<feature type="domain" description="Endonuclease/exonuclease/phosphatase" evidence="1">
    <location>
        <begin position="4"/>
        <end position="239"/>
    </location>
</feature>
<evidence type="ECO:0000313" key="2">
    <source>
        <dbReference type="EMBL" id="GAA0925514.1"/>
    </source>
</evidence>
<comment type="caution">
    <text evidence="2">The sequence shown here is derived from an EMBL/GenBank/DDBJ whole genome shotgun (WGS) entry which is preliminary data.</text>
</comment>
<accession>A0ABN1PB50</accession>
<protein>
    <recommendedName>
        <fullName evidence="1">Endonuclease/exonuclease/phosphatase domain-containing protein</fullName>
    </recommendedName>
</protein>
<organism evidence="2 3">
    <name type="scientific">Kribbella koreensis</name>
    <dbReference type="NCBI Taxonomy" id="57909"/>
    <lineage>
        <taxon>Bacteria</taxon>
        <taxon>Bacillati</taxon>
        <taxon>Actinomycetota</taxon>
        <taxon>Actinomycetes</taxon>
        <taxon>Propionibacteriales</taxon>
        <taxon>Kribbellaceae</taxon>
        <taxon>Kribbella</taxon>
    </lineage>
</organism>
<evidence type="ECO:0000259" key="1">
    <source>
        <dbReference type="Pfam" id="PF03372"/>
    </source>
</evidence>
<proteinExistence type="predicted"/>
<dbReference type="SUPFAM" id="SSF56219">
    <property type="entry name" value="DNase I-like"/>
    <property type="match status" value="1"/>
</dbReference>
<sequence length="254" mass="27930">MGIASINTRGIPVRGSQLKLRYAEIARAFEASTTHVVNFQEVLTYYHLRRLAAGLPSFRAAYRPTLAGPAGGVVTFSRLPVESTRYRRLPAPRSTERSLRWRGFLKGALVTEVAGVSVVNVHLLANTDGTWSASNRFHPIHRAQLTTLAQLIAELPQPCVVTGDFNIPRHKPLVQEFLATTQLTDVFGGECPPTFQQAYLPAGMQSQCIDFILTTGLTTESAEVVFEEESPSLGYLSDHLGLQARLSRPASKDR</sequence>
<keyword evidence="3" id="KW-1185">Reference proteome</keyword>
<evidence type="ECO:0000313" key="3">
    <source>
        <dbReference type="Proteomes" id="UP001500542"/>
    </source>
</evidence>
<dbReference type="InterPro" id="IPR036691">
    <property type="entry name" value="Endo/exonu/phosph_ase_sf"/>
</dbReference>
<dbReference type="Gene3D" id="3.60.10.10">
    <property type="entry name" value="Endonuclease/exonuclease/phosphatase"/>
    <property type="match status" value="1"/>
</dbReference>
<gene>
    <name evidence="2" type="ORF">GCM10009554_05090</name>
</gene>
<reference evidence="2 3" key="1">
    <citation type="journal article" date="2019" name="Int. J. Syst. Evol. Microbiol.">
        <title>The Global Catalogue of Microorganisms (GCM) 10K type strain sequencing project: providing services to taxonomists for standard genome sequencing and annotation.</title>
        <authorList>
            <consortium name="The Broad Institute Genomics Platform"/>
            <consortium name="The Broad Institute Genome Sequencing Center for Infectious Disease"/>
            <person name="Wu L."/>
            <person name="Ma J."/>
        </authorList>
    </citation>
    <scope>NUCLEOTIDE SEQUENCE [LARGE SCALE GENOMIC DNA]</scope>
    <source>
        <strain evidence="2 3">JCM 10977</strain>
    </source>
</reference>